<feature type="domain" description="NAD-dependent epimerase/dehydratase" evidence="7">
    <location>
        <begin position="77"/>
        <end position="362"/>
    </location>
</feature>
<keyword evidence="6" id="KW-0472">Membrane</keyword>
<dbReference type="NCBIfam" id="TIGR01179">
    <property type="entry name" value="galE"/>
    <property type="match status" value="1"/>
</dbReference>
<dbReference type="OrthoDB" id="9402762at2759"/>
<reference evidence="8 9" key="1">
    <citation type="journal article" date="2012" name="BMC Genomics">
        <title>Comparative genomic analysis of human infective Trypanosoma cruzi lineages with the bat-restricted subspecies T. cruzi marinkellei.</title>
        <authorList>
            <person name="Franzen O."/>
            <person name="Talavera-Lopez C."/>
            <person name="Ochaya S."/>
            <person name="Butler C.E."/>
            <person name="Messenger L.A."/>
            <person name="Lewis M.D."/>
            <person name="Llewellyn M.S."/>
            <person name="Marinkelle C.J."/>
            <person name="Tyler K.M."/>
            <person name="Miles M.A."/>
            <person name="Andersson B."/>
        </authorList>
    </citation>
    <scope>NUCLEOTIDE SEQUENCE [LARGE SCALE GENOMIC DNA]</scope>
    <source>
        <strain evidence="8 9">B7</strain>
    </source>
</reference>
<evidence type="ECO:0000256" key="2">
    <source>
        <dbReference type="ARBA" id="ARBA00007637"/>
    </source>
</evidence>
<keyword evidence="6" id="KW-0812">Transmembrane</keyword>
<dbReference type="InterPro" id="IPR036291">
    <property type="entry name" value="NAD(P)-bd_dom_sf"/>
</dbReference>
<organism evidence="8 9">
    <name type="scientific">Trypanosoma cruzi marinkellei</name>
    <dbReference type="NCBI Taxonomy" id="85056"/>
    <lineage>
        <taxon>Eukaryota</taxon>
        <taxon>Discoba</taxon>
        <taxon>Euglenozoa</taxon>
        <taxon>Kinetoplastea</taxon>
        <taxon>Metakinetoplastina</taxon>
        <taxon>Trypanosomatida</taxon>
        <taxon>Trypanosomatidae</taxon>
        <taxon>Trypanosoma</taxon>
        <taxon>Schizotrypanum</taxon>
    </lineage>
</organism>
<dbReference type="CDD" id="cd05247">
    <property type="entry name" value="UDP_G4E_1_SDR_e"/>
    <property type="match status" value="1"/>
</dbReference>
<dbReference type="EMBL" id="AHKC01010520">
    <property type="protein sequence ID" value="EKF31946.1"/>
    <property type="molecule type" value="Genomic_DNA"/>
</dbReference>
<evidence type="ECO:0000313" key="8">
    <source>
        <dbReference type="EMBL" id="EKF31946.1"/>
    </source>
</evidence>
<proteinExistence type="inferred from homology"/>
<comment type="caution">
    <text evidence="8">The sequence shown here is derived from an EMBL/GenBank/DDBJ whole genome shotgun (WGS) entry which is preliminary data.</text>
</comment>
<name>K2NAN9_TRYCR</name>
<keyword evidence="6" id="KW-1133">Transmembrane helix</keyword>
<keyword evidence="9" id="KW-1185">Reference proteome</keyword>
<dbReference type="Pfam" id="PF01370">
    <property type="entry name" value="Epimerase"/>
    <property type="match status" value="1"/>
</dbReference>
<gene>
    <name evidence="8" type="ORF">MOQ_004213</name>
</gene>
<dbReference type="PANTHER" id="PTHR43725">
    <property type="entry name" value="UDP-GLUCOSE 4-EPIMERASE"/>
    <property type="match status" value="1"/>
</dbReference>
<comment type="similarity">
    <text evidence="2">Belongs to the NAD(P)-dependent epimerase/dehydratase family.</text>
</comment>
<feature type="transmembrane region" description="Helical" evidence="6">
    <location>
        <begin position="21"/>
        <end position="44"/>
    </location>
</feature>
<comment type="cofactor">
    <cofactor evidence="1">
        <name>NAD(+)</name>
        <dbReference type="ChEBI" id="CHEBI:57540"/>
    </cofactor>
</comment>
<dbReference type="Gene3D" id="3.40.50.720">
    <property type="entry name" value="NAD(P)-binding Rossmann-like Domain"/>
    <property type="match status" value="1"/>
</dbReference>
<evidence type="ECO:0000259" key="7">
    <source>
        <dbReference type="Pfam" id="PF01370"/>
    </source>
</evidence>
<keyword evidence="5" id="KW-0119">Carbohydrate metabolism</keyword>
<evidence type="ECO:0000256" key="5">
    <source>
        <dbReference type="ARBA" id="ARBA00023277"/>
    </source>
</evidence>
<evidence type="ECO:0000256" key="3">
    <source>
        <dbReference type="ARBA" id="ARBA00023027"/>
    </source>
</evidence>
<sequence>MCFVCRTSHPLLLVMLTYWHMFFFFLFFCFVFSFLSICTHRFAWRVIPTATTVKNITVVLKENLYFQVILVASSMRVLVCGGAGYIGTHFVRALLRRTSHSVVILDSLEATHGRSAHIDTEENLARNQRCSSEQVHAGRHAVLEVGDVRDEAFLNDVFTRHAPIDAVVHMCAFIVVPESVRDPLMYYDNNVIGIIRLLQVMRAHHCDKIIFSSTAALFGNPAAHATGGGATVSMEPIHPDATKNPESPYGETKLVTEWILKDCAYAYGVKSICLRYFNACGADEDGDIGEDHDPETHLIPLILRVPLATEINKRRKALQQAPVDEFVSIFGTDYPTPDGTCVRDYIHVYDLSTAHILALDYLVGLDPKEKSTFFSAFNLGTSRGYSVREVIEAARRVTGHPIPVKESARREGDPPVLVASGEEAKKALGWELKYDNIDKIIASAWKFHQSHPLGYSS</sequence>
<dbReference type="Gene3D" id="3.90.25.10">
    <property type="entry name" value="UDP-galactose 4-epimerase, domain 1"/>
    <property type="match status" value="1"/>
</dbReference>
<evidence type="ECO:0000256" key="1">
    <source>
        <dbReference type="ARBA" id="ARBA00001911"/>
    </source>
</evidence>
<feature type="transmembrane region" description="Helical" evidence="6">
    <location>
        <begin position="64"/>
        <end position="87"/>
    </location>
</feature>
<accession>K2NAN9</accession>
<dbReference type="AlphaFoldDB" id="K2NAN9"/>
<evidence type="ECO:0000313" key="9">
    <source>
        <dbReference type="Proteomes" id="UP000007350"/>
    </source>
</evidence>
<dbReference type="Proteomes" id="UP000007350">
    <property type="component" value="Unassembled WGS sequence"/>
</dbReference>
<evidence type="ECO:0000256" key="4">
    <source>
        <dbReference type="ARBA" id="ARBA00023235"/>
    </source>
</evidence>
<evidence type="ECO:0000256" key="6">
    <source>
        <dbReference type="SAM" id="Phobius"/>
    </source>
</evidence>
<keyword evidence="4" id="KW-0413">Isomerase</keyword>
<dbReference type="InterPro" id="IPR005886">
    <property type="entry name" value="UDP_G4E"/>
</dbReference>
<keyword evidence="3" id="KW-0520">NAD</keyword>
<dbReference type="GO" id="GO:0003978">
    <property type="term" value="F:UDP-glucose 4-epimerase activity"/>
    <property type="evidence" value="ECO:0007669"/>
    <property type="project" value="InterPro"/>
</dbReference>
<protein>
    <submittedName>
        <fullName evidence="8">UDP-galactose 4-epimerase, putative</fullName>
    </submittedName>
</protein>
<dbReference type="SUPFAM" id="SSF51735">
    <property type="entry name" value="NAD(P)-binding Rossmann-fold domains"/>
    <property type="match status" value="1"/>
</dbReference>
<dbReference type="InterPro" id="IPR001509">
    <property type="entry name" value="Epimerase_deHydtase"/>
</dbReference>
<dbReference type="PANTHER" id="PTHR43725:SF53">
    <property type="entry name" value="UDP-ARABINOSE 4-EPIMERASE 1"/>
    <property type="match status" value="1"/>
</dbReference>
<dbReference type="GO" id="GO:0006012">
    <property type="term" value="P:galactose metabolic process"/>
    <property type="evidence" value="ECO:0007669"/>
    <property type="project" value="InterPro"/>
</dbReference>